<proteinExistence type="predicted"/>
<dbReference type="KEGG" id="pgri:PgNI_02025"/>
<evidence type="ECO:0000313" key="3">
    <source>
        <dbReference type="RefSeq" id="XP_030986371.1"/>
    </source>
</evidence>
<reference evidence="3" key="2">
    <citation type="submission" date="2019-10" db="EMBL/GenBank/DDBJ databases">
        <authorList>
            <consortium name="NCBI Genome Project"/>
        </authorList>
    </citation>
    <scope>NUCLEOTIDE SEQUENCE</scope>
    <source>
        <strain evidence="3">NI907</strain>
    </source>
</reference>
<dbReference type="GeneID" id="41957007"/>
<name>A0A6P8BH55_PYRGI</name>
<dbReference type="Proteomes" id="UP000515153">
    <property type="component" value="Unplaced"/>
</dbReference>
<evidence type="ECO:0000256" key="1">
    <source>
        <dbReference type="SAM" id="MobiDB-lite"/>
    </source>
</evidence>
<reference evidence="3" key="1">
    <citation type="journal article" date="2019" name="Mol. Biol. Evol.">
        <title>Blast fungal genomes show frequent chromosomal changes, gene gains and losses, and effector gene turnover.</title>
        <authorList>
            <person name="Gomez Luciano L.B."/>
            <person name="Jason Tsai I."/>
            <person name="Chuma I."/>
            <person name="Tosa Y."/>
            <person name="Chen Y.H."/>
            <person name="Li J.Y."/>
            <person name="Li M.Y."/>
            <person name="Jade Lu M.Y."/>
            <person name="Nakayashiki H."/>
            <person name="Li W.H."/>
        </authorList>
    </citation>
    <scope>NUCLEOTIDE SEQUENCE</scope>
    <source>
        <strain evidence="3">NI907</strain>
    </source>
</reference>
<gene>
    <name evidence="3" type="ORF">PgNI_02025</name>
</gene>
<accession>A0A6P8BH55</accession>
<feature type="region of interest" description="Disordered" evidence="1">
    <location>
        <begin position="104"/>
        <end position="127"/>
    </location>
</feature>
<reference evidence="3" key="3">
    <citation type="submission" date="2025-08" db="UniProtKB">
        <authorList>
            <consortium name="RefSeq"/>
        </authorList>
    </citation>
    <scope>IDENTIFICATION</scope>
    <source>
        <strain evidence="3">NI907</strain>
    </source>
</reference>
<protein>
    <submittedName>
        <fullName evidence="3">Uncharacterized protein</fullName>
    </submittedName>
</protein>
<feature type="compositionally biased region" description="Basic and acidic residues" evidence="1">
    <location>
        <begin position="10"/>
        <end position="26"/>
    </location>
</feature>
<feature type="region of interest" description="Disordered" evidence="1">
    <location>
        <begin position="1"/>
        <end position="82"/>
    </location>
</feature>
<organism evidence="2 3">
    <name type="scientific">Pyricularia grisea</name>
    <name type="common">Crabgrass-specific blast fungus</name>
    <name type="synonym">Magnaporthe grisea</name>
    <dbReference type="NCBI Taxonomy" id="148305"/>
    <lineage>
        <taxon>Eukaryota</taxon>
        <taxon>Fungi</taxon>
        <taxon>Dikarya</taxon>
        <taxon>Ascomycota</taxon>
        <taxon>Pezizomycotina</taxon>
        <taxon>Sordariomycetes</taxon>
        <taxon>Sordariomycetidae</taxon>
        <taxon>Magnaporthales</taxon>
        <taxon>Pyriculariaceae</taxon>
        <taxon>Pyricularia</taxon>
    </lineage>
</organism>
<keyword evidence="2" id="KW-1185">Reference proteome</keyword>
<dbReference type="AlphaFoldDB" id="A0A6P8BH55"/>
<feature type="compositionally biased region" description="Polar residues" evidence="1">
    <location>
        <begin position="43"/>
        <end position="66"/>
    </location>
</feature>
<sequence length="243" mass="27527">MGLPLYQPPEKVEKKTEENETNKDDQSSNGGGLKHSLPGLETMNPQTLRDIVNSSMSQQAQESQLPGAQDDDDRETDRPADYYNGNWGLWVAPYQRGQVAERLRSGQSLHRAQRPPPLTRENTSTSRSTIALTDAAYYDPDNHVRHAPPAIPDVEEEEDEEELTSLQRMLQPAMSQAVMFARHETLMLITTPRLRSRFTPTLAPCEESADEIDDGINVADLREWYFLNALDDLEWDQCDEDGQ</sequence>
<evidence type="ECO:0000313" key="2">
    <source>
        <dbReference type="Proteomes" id="UP000515153"/>
    </source>
</evidence>
<dbReference type="RefSeq" id="XP_030986371.1">
    <property type="nucleotide sequence ID" value="XM_031122095.1"/>
</dbReference>